<evidence type="ECO:0000313" key="11">
    <source>
        <dbReference type="EMBL" id="TRY71738.1"/>
    </source>
</evidence>
<evidence type="ECO:0000256" key="4">
    <source>
        <dbReference type="ARBA" id="ARBA00022737"/>
    </source>
</evidence>
<feature type="transmembrane region" description="Helical" evidence="10">
    <location>
        <begin position="102"/>
        <end position="120"/>
    </location>
</feature>
<dbReference type="PANTHER" id="PTHR12226:SF2">
    <property type="entry name" value="MANNOSE-P-DOLICHOL UTILIZATION DEFECT 1 PROTEIN"/>
    <property type="match status" value="1"/>
</dbReference>
<feature type="transmembrane region" description="Helical" evidence="10">
    <location>
        <begin position="67"/>
        <end position="90"/>
    </location>
</feature>
<evidence type="ECO:0000256" key="10">
    <source>
        <dbReference type="SAM" id="Phobius"/>
    </source>
</evidence>
<proteinExistence type="inferred from homology"/>
<dbReference type="SMART" id="SM00679">
    <property type="entry name" value="CTNS"/>
    <property type="match status" value="2"/>
</dbReference>
<dbReference type="EMBL" id="VCGU01000008">
    <property type="protein sequence ID" value="TRY71738.1"/>
    <property type="molecule type" value="Genomic_DNA"/>
</dbReference>
<feature type="transmembrane region" description="Helical" evidence="10">
    <location>
        <begin position="127"/>
        <end position="146"/>
    </location>
</feature>
<protein>
    <recommendedName>
        <fullName evidence="8 9">Mannose-P-dolichol utilization defect 1 protein homolog</fullName>
    </recommendedName>
</protein>
<keyword evidence="6 9" id="KW-0472">Membrane</keyword>
<evidence type="ECO:0000256" key="7">
    <source>
        <dbReference type="ARBA" id="ARBA00038475"/>
    </source>
</evidence>
<dbReference type="PANTHER" id="PTHR12226">
    <property type="entry name" value="MANNOSE-P-DOLICHOL UTILIZATION DEFECT 1 LEC35 -RELATED"/>
    <property type="match status" value="1"/>
</dbReference>
<dbReference type="STRING" id="6832.A0A553P221"/>
<dbReference type="GO" id="GO:0009312">
    <property type="term" value="P:oligosaccharide biosynthetic process"/>
    <property type="evidence" value="ECO:0007669"/>
    <property type="project" value="TreeGrafter"/>
</dbReference>
<evidence type="ECO:0000256" key="2">
    <source>
        <dbReference type="ARBA" id="ARBA00022448"/>
    </source>
</evidence>
<feature type="transmembrane region" description="Helical" evidence="10">
    <location>
        <begin position="152"/>
        <end position="170"/>
    </location>
</feature>
<reference evidence="11 12" key="1">
    <citation type="journal article" date="2018" name="Nat. Ecol. Evol.">
        <title>Genomic signatures of mitonuclear coevolution across populations of Tigriopus californicus.</title>
        <authorList>
            <person name="Barreto F.S."/>
            <person name="Watson E.T."/>
            <person name="Lima T.G."/>
            <person name="Willett C.S."/>
            <person name="Edmands S."/>
            <person name="Li W."/>
            <person name="Burton R.S."/>
        </authorList>
    </citation>
    <scope>NUCLEOTIDE SEQUENCE [LARGE SCALE GENOMIC DNA]</scope>
    <source>
        <strain evidence="11 12">San Diego</strain>
    </source>
</reference>
<dbReference type="InterPro" id="IPR016817">
    <property type="entry name" value="MannP-dilichol_defect-1"/>
</dbReference>
<keyword evidence="4" id="KW-0677">Repeat</keyword>
<accession>A0A553P221</accession>
<dbReference type="Proteomes" id="UP000318571">
    <property type="component" value="Chromosome 7"/>
</dbReference>
<keyword evidence="5 9" id="KW-1133">Transmembrane helix</keyword>
<keyword evidence="2" id="KW-0813">Transport</keyword>
<evidence type="ECO:0000256" key="1">
    <source>
        <dbReference type="ARBA" id="ARBA00004141"/>
    </source>
</evidence>
<comment type="subcellular location">
    <subcellularLocation>
        <location evidence="1 9">Membrane</location>
        <topology evidence="1 9">Multi-pass membrane protein</topology>
    </subcellularLocation>
</comment>
<name>A0A553P221_TIGCA</name>
<feature type="transmembrane region" description="Helical" evidence="10">
    <location>
        <begin position="211"/>
        <end position="232"/>
    </location>
</feature>
<sequence>MDVLKENAIKYGFTSPACFQELFVTHNFSNVDCLKVLFAKGLGYAIILGSSLVKLPQVLKIVANGSAQGISFLGVLLELLAVTANGAYSFNHGFPFSSYGEAVFLSLQTSLIALLVLWFGGSTISSVLFTLVYGTIVFGILQPGLIPEEALWWAQAANIPMVVVGKLIQVVSNLRAGHTGQLSAVTVFLLALGSLARVFTSIQETGDQVVVATYVCSSAVNVLLALQVIYYWKATQKALDKPKGGKAGGKAAQKKKRN</sequence>
<feature type="transmembrane region" description="Helical" evidence="10">
    <location>
        <begin position="182"/>
        <end position="199"/>
    </location>
</feature>
<dbReference type="Pfam" id="PF04193">
    <property type="entry name" value="PQ-loop"/>
    <property type="match status" value="2"/>
</dbReference>
<dbReference type="AlphaFoldDB" id="A0A553P221"/>
<keyword evidence="12" id="KW-1185">Reference proteome</keyword>
<dbReference type="OrthoDB" id="271506at2759"/>
<evidence type="ECO:0000256" key="5">
    <source>
        <dbReference type="ARBA" id="ARBA00022989"/>
    </source>
</evidence>
<evidence type="ECO:0000256" key="8">
    <source>
        <dbReference type="ARBA" id="ARBA00067517"/>
    </source>
</evidence>
<comment type="caution">
    <text evidence="11">The sequence shown here is derived from an EMBL/GenBank/DDBJ whole genome shotgun (WGS) entry which is preliminary data.</text>
</comment>
<evidence type="ECO:0000256" key="3">
    <source>
        <dbReference type="ARBA" id="ARBA00022692"/>
    </source>
</evidence>
<dbReference type="OMA" id="LQVLYYW"/>
<dbReference type="InterPro" id="IPR006603">
    <property type="entry name" value="PQ-loop_rpt"/>
</dbReference>
<evidence type="ECO:0000256" key="9">
    <source>
        <dbReference type="PIRNR" id="PIRNR023381"/>
    </source>
</evidence>
<dbReference type="PIRSF" id="PIRSF023381">
    <property type="entry name" value="MannP-dilichol_defect-1p"/>
    <property type="match status" value="1"/>
</dbReference>
<gene>
    <name evidence="11" type="ORF">TCAL_08155</name>
</gene>
<comment type="similarity">
    <text evidence="7 9">Belongs to the MPDU1 (TC 2.A.43.3) family.</text>
</comment>
<dbReference type="GO" id="GO:0016020">
    <property type="term" value="C:membrane"/>
    <property type="evidence" value="ECO:0007669"/>
    <property type="project" value="UniProtKB-SubCell"/>
</dbReference>
<evidence type="ECO:0000256" key="6">
    <source>
        <dbReference type="ARBA" id="ARBA00023136"/>
    </source>
</evidence>
<keyword evidence="3 9" id="KW-0812">Transmembrane</keyword>
<evidence type="ECO:0000313" key="12">
    <source>
        <dbReference type="Proteomes" id="UP000318571"/>
    </source>
</evidence>
<dbReference type="Gene3D" id="1.20.1280.290">
    <property type="match status" value="2"/>
</dbReference>
<dbReference type="FunFam" id="1.20.1280.290:FF:000006">
    <property type="entry name" value="mannose-P-dolichol utilization defect 1 protein"/>
    <property type="match status" value="1"/>
</dbReference>
<organism evidence="11 12">
    <name type="scientific">Tigriopus californicus</name>
    <name type="common">Marine copepod</name>
    <dbReference type="NCBI Taxonomy" id="6832"/>
    <lineage>
        <taxon>Eukaryota</taxon>
        <taxon>Metazoa</taxon>
        <taxon>Ecdysozoa</taxon>
        <taxon>Arthropoda</taxon>
        <taxon>Crustacea</taxon>
        <taxon>Multicrustacea</taxon>
        <taxon>Hexanauplia</taxon>
        <taxon>Copepoda</taxon>
        <taxon>Harpacticoida</taxon>
        <taxon>Harpacticidae</taxon>
        <taxon>Tigriopus</taxon>
    </lineage>
</organism>